<gene>
    <name evidence="1" type="ORF">K0M31_013921</name>
</gene>
<comment type="caution">
    <text evidence="1">The sequence shown here is derived from an EMBL/GenBank/DDBJ whole genome shotgun (WGS) entry which is preliminary data.</text>
</comment>
<dbReference type="Proteomes" id="UP001177670">
    <property type="component" value="Unassembled WGS sequence"/>
</dbReference>
<organism evidence="1 2">
    <name type="scientific">Melipona bicolor</name>
    <dbReference type="NCBI Taxonomy" id="60889"/>
    <lineage>
        <taxon>Eukaryota</taxon>
        <taxon>Metazoa</taxon>
        <taxon>Ecdysozoa</taxon>
        <taxon>Arthropoda</taxon>
        <taxon>Hexapoda</taxon>
        <taxon>Insecta</taxon>
        <taxon>Pterygota</taxon>
        <taxon>Neoptera</taxon>
        <taxon>Endopterygota</taxon>
        <taxon>Hymenoptera</taxon>
        <taxon>Apocrita</taxon>
        <taxon>Aculeata</taxon>
        <taxon>Apoidea</taxon>
        <taxon>Anthophila</taxon>
        <taxon>Apidae</taxon>
        <taxon>Melipona</taxon>
    </lineage>
</organism>
<sequence>MSLYSPEVGEPLDELRGVVLIEPDVGEVHLEDGRGWVPDPEEHQLRLPQVYRRQHRRVHRG</sequence>
<reference evidence="1" key="1">
    <citation type="submission" date="2021-10" db="EMBL/GenBank/DDBJ databases">
        <title>Melipona bicolor Genome sequencing and assembly.</title>
        <authorList>
            <person name="Araujo N.S."/>
            <person name="Arias M.C."/>
        </authorList>
    </citation>
    <scope>NUCLEOTIDE SEQUENCE</scope>
    <source>
        <strain evidence="1">USP_2M_L1-L4_2017</strain>
        <tissue evidence="1">Whole body</tissue>
    </source>
</reference>
<keyword evidence="2" id="KW-1185">Reference proteome</keyword>
<dbReference type="EMBL" id="JAHYIQ010000004">
    <property type="protein sequence ID" value="KAK1132538.1"/>
    <property type="molecule type" value="Genomic_DNA"/>
</dbReference>
<accession>A0AA40KTX0</accession>
<protein>
    <submittedName>
        <fullName evidence="1">Uncharacterized protein</fullName>
    </submittedName>
</protein>
<dbReference type="AlphaFoldDB" id="A0AA40KTX0"/>
<proteinExistence type="predicted"/>
<name>A0AA40KTX0_9HYME</name>
<evidence type="ECO:0000313" key="2">
    <source>
        <dbReference type="Proteomes" id="UP001177670"/>
    </source>
</evidence>
<evidence type="ECO:0000313" key="1">
    <source>
        <dbReference type="EMBL" id="KAK1132538.1"/>
    </source>
</evidence>